<proteinExistence type="predicted"/>
<organism evidence="2 3">
    <name type="scientific">Halobacillus halophilus (strain ATCC 35676 / DSM 2266 / JCM 20832 / KCTC 3685 / LMG 17431 / NBRC 102448 / NCIMB 2269)</name>
    <name type="common">Sporosarcina halophila</name>
    <dbReference type="NCBI Taxonomy" id="866895"/>
    <lineage>
        <taxon>Bacteria</taxon>
        <taxon>Bacillati</taxon>
        <taxon>Bacillota</taxon>
        <taxon>Bacilli</taxon>
        <taxon>Bacillales</taxon>
        <taxon>Bacillaceae</taxon>
        <taxon>Halobacillus</taxon>
    </lineage>
</organism>
<protein>
    <submittedName>
        <fullName evidence="2">Uncharacterized protein</fullName>
    </submittedName>
</protein>
<dbReference type="AlphaFoldDB" id="I0JLE8"/>
<keyword evidence="1" id="KW-1133">Transmembrane helix</keyword>
<dbReference type="HOGENOM" id="CLU_2537869_0_0_9"/>
<evidence type="ECO:0000313" key="3">
    <source>
        <dbReference type="Proteomes" id="UP000007397"/>
    </source>
</evidence>
<dbReference type="Proteomes" id="UP000007397">
    <property type="component" value="Chromosome"/>
</dbReference>
<name>I0JLE8_HALH3</name>
<feature type="transmembrane region" description="Helical" evidence="1">
    <location>
        <begin position="48"/>
        <end position="64"/>
    </location>
</feature>
<gene>
    <name evidence="2" type="ordered locus">HBHAL_2618</name>
</gene>
<keyword evidence="1" id="KW-0812">Transmembrane</keyword>
<evidence type="ECO:0000256" key="1">
    <source>
        <dbReference type="SAM" id="Phobius"/>
    </source>
</evidence>
<reference evidence="2 3" key="1">
    <citation type="journal article" date="2013" name="Environ. Microbiol.">
        <title>Chloride and organic osmolytes: a hybrid strategy to cope with elevated salinities by the moderately halophilic, chloride-dependent bacterium Halobacillus halophilus.</title>
        <authorList>
            <person name="Saum S.H."/>
            <person name="Pfeiffer F."/>
            <person name="Palm P."/>
            <person name="Rampp M."/>
            <person name="Schuster S.C."/>
            <person name="Muller V."/>
            <person name="Oesterhelt D."/>
        </authorList>
    </citation>
    <scope>NUCLEOTIDE SEQUENCE [LARGE SCALE GENOMIC DNA]</scope>
    <source>
        <strain evidence="3">ATCC 35676 / DSM 2266 / JCM 20832 / KCTC 3685 / LMG 17431 / NBRC 102448 / NCIMB 2269</strain>
    </source>
</reference>
<sequence length="85" mass="10005">MTMWWLENVFKYSWKVILLTFFTSAFLYLAYALGFSNWNDGSFQVNDLYLPGCILGAIVLFMLTRKRAIKEFEEKYPPEKKASDS</sequence>
<keyword evidence="3" id="KW-1185">Reference proteome</keyword>
<dbReference type="KEGG" id="hhd:HBHAL_2618"/>
<dbReference type="PATRIC" id="fig|866895.3.peg.1634"/>
<dbReference type="EMBL" id="HE717023">
    <property type="protein sequence ID" value="CCG44968.1"/>
    <property type="molecule type" value="Genomic_DNA"/>
</dbReference>
<evidence type="ECO:0000313" key="2">
    <source>
        <dbReference type="EMBL" id="CCG44968.1"/>
    </source>
</evidence>
<accession>I0JLE8</accession>
<keyword evidence="1" id="KW-0472">Membrane</keyword>